<reference evidence="4" key="1">
    <citation type="submission" date="2016-11" db="UniProtKB">
        <authorList>
            <consortium name="WormBaseParasite"/>
        </authorList>
    </citation>
    <scope>IDENTIFICATION</scope>
</reference>
<dbReference type="EMBL" id="CAJFDI010000003">
    <property type="protein sequence ID" value="CAD5222019.1"/>
    <property type="molecule type" value="Genomic_DNA"/>
</dbReference>
<gene>
    <name evidence="1" type="ORF">BXYJ_LOCUS6987</name>
</gene>
<sequence>MDTESRSEYDDFVGESTILLTLSPRESEKSSKNQQSMIDSLADVRSVHASDLTNSRQSIVMGPSGFVSPNPIISGGVLVPGTLNPGEFGIYYHHALNTETGINATKIRPVLIYKTFFGSMIARPLEKTENGWIILGQNFTKICFPFIKSMISFLSHLGYSTPGNPHQFEHLPFWTFRGYNTLEECAEYKVEPKKMVPGNNIYIPY</sequence>
<evidence type="ECO:0000313" key="3">
    <source>
        <dbReference type="Proteomes" id="UP000659654"/>
    </source>
</evidence>
<evidence type="ECO:0000313" key="2">
    <source>
        <dbReference type="Proteomes" id="UP000095284"/>
    </source>
</evidence>
<dbReference type="AlphaFoldDB" id="A0A1I7S072"/>
<dbReference type="WBParaSite" id="BXY_0639500.1">
    <property type="protein sequence ID" value="BXY_0639500.1"/>
    <property type="gene ID" value="BXY_0639500"/>
</dbReference>
<accession>A0A1I7S072</accession>
<reference evidence="1" key="2">
    <citation type="submission" date="2020-09" db="EMBL/GenBank/DDBJ databases">
        <authorList>
            <person name="Kikuchi T."/>
        </authorList>
    </citation>
    <scope>NUCLEOTIDE SEQUENCE</scope>
    <source>
        <strain evidence="1">Ka4C1</strain>
    </source>
</reference>
<proteinExistence type="predicted"/>
<organism evidence="2 4">
    <name type="scientific">Bursaphelenchus xylophilus</name>
    <name type="common">Pinewood nematode worm</name>
    <name type="synonym">Aphelenchoides xylophilus</name>
    <dbReference type="NCBI Taxonomy" id="6326"/>
    <lineage>
        <taxon>Eukaryota</taxon>
        <taxon>Metazoa</taxon>
        <taxon>Ecdysozoa</taxon>
        <taxon>Nematoda</taxon>
        <taxon>Chromadorea</taxon>
        <taxon>Rhabditida</taxon>
        <taxon>Tylenchina</taxon>
        <taxon>Tylenchomorpha</taxon>
        <taxon>Aphelenchoidea</taxon>
        <taxon>Aphelenchoididae</taxon>
        <taxon>Bursaphelenchus</taxon>
    </lineage>
</organism>
<dbReference type="EMBL" id="CAJFCV020000003">
    <property type="protein sequence ID" value="CAG9108970.1"/>
    <property type="molecule type" value="Genomic_DNA"/>
</dbReference>
<evidence type="ECO:0000313" key="1">
    <source>
        <dbReference type="EMBL" id="CAD5222019.1"/>
    </source>
</evidence>
<evidence type="ECO:0000313" key="4">
    <source>
        <dbReference type="WBParaSite" id="BXY_0639500.1"/>
    </source>
</evidence>
<name>A0A1I7S072_BURXY</name>
<dbReference type="Proteomes" id="UP000659654">
    <property type="component" value="Unassembled WGS sequence"/>
</dbReference>
<dbReference type="Proteomes" id="UP000095284">
    <property type="component" value="Unplaced"/>
</dbReference>
<protein>
    <submittedName>
        <fullName evidence="1">(pine wood nematode) hypothetical protein</fullName>
    </submittedName>
</protein>
<keyword evidence="3" id="KW-1185">Reference proteome</keyword>
<dbReference type="Proteomes" id="UP000582659">
    <property type="component" value="Unassembled WGS sequence"/>
</dbReference>